<evidence type="ECO:0000313" key="3">
    <source>
        <dbReference type="Proteomes" id="UP000612055"/>
    </source>
</evidence>
<sequence>MALRLSLAATEQPGLTTSAPSVTSGDGSCEVLKVALEDTGDGCFQLSHVSALYARLGAAEGDVLLFHSASPAAPTAFRVSLQRASSLDEAVLAAGTRLPSEAQGTDAAPSASAAVSLSGCEPRGVDEDGAAEAAACADACTSAATLNETGLHVSPLRRLYVVPEPWVEGPLRKILAGKPSSVQLSLEVGEEGGAEGPGRRIEVTLERRTRVTKAGQTSVRYTVHGLKAALVEHGLLCEGHLAIEMSSTDGPLRAVLRRAPAAAQPPVESGAGGAVALRVNDAQCECGAVGAERAGDADGASSSGHRQKRMRPAEAALVGPTDNCTAEPRDRCGHGAGGRADTHALAGAGMTPGAASAGFRVAGQHTRADGVQPRTTPNHDAKRPPAEGPPPQAGIAASGASSSVDAAVGSAGAEEPGPSAAAVDGQSTAVAAAAASPQPPPMAAVQPHIAAAAPEPMAQVLLEEFRRIQALQLLAFTHRLARLPAHALQEQLRRGRALAAADVFAAVRGQPPAPAPAPAVCDSGPRREEWTL</sequence>
<feature type="region of interest" description="Disordered" evidence="1">
    <location>
        <begin position="366"/>
        <end position="425"/>
    </location>
</feature>
<comment type="caution">
    <text evidence="2">The sequence shown here is derived from an EMBL/GenBank/DDBJ whole genome shotgun (WGS) entry which is preliminary data.</text>
</comment>
<dbReference type="EMBL" id="JAEHOE010000024">
    <property type="protein sequence ID" value="KAG2495489.1"/>
    <property type="molecule type" value="Genomic_DNA"/>
</dbReference>
<accession>A0A836C1G0</accession>
<protein>
    <submittedName>
        <fullName evidence="2">Uncharacterized protein</fullName>
    </submittedName>
</protein>
<name>A0A836C1G0_9CHLO</name>
<keyword evidence="3" id="KW-1185">Reference proteome</keyword>
<feature type="region of interest" description="Disordered" evidence="1">
    <location>
        <begin position="511"/>
        <end position="532"/>
    </location>
</feature>
<evidence type="ECO:0000313" key="2">
    <source>
        <dbReference type="EMBL" id="KAG2495489.1"/>
    </source>
</evidence>
<gene>
    <name evidence="2" type="ORF">HYH03_006433</name>
</gene>
<dbReference type="AlphaFoldDB" id="A0A836C1G0"/>
<dbReference type="Proteomes" id="UP000612055">
    <property type="component" value="Unassembled WGS sequence"/>
</dbReference>
<feature type="compositionally biased region" description="Low complexity" evidence="1">
    <location>
        <begin position="393"/>
        <end position="425"/>
    </location>
</feature>
<evidence type="ECO:0000256" key="1">
    <source>
        <dbReference type="SAM" id="MobiDB-lite"/>
    </source>
</evidence>
<proteinExistence type="predicted"/>
<reference evidence="2" key="1">
    <citation type="journal article" date="2020" name="bioRxiv">
        <title>Comparative genomics of Chlamydomonas.</title>
        <authorList>
            <person name="Craig R.J."/>
            <person name="Hasan A.R."/>
            <person name="Ness R.W."/>
            <person name="Keightley P.D."/>
        </authorList>
    </citation>
    <scope>NUCLEOTIDE SEQUENCE</scope>
    <source>
        <strain evidence="2">CCAP 11/70</strain>
    </source>
</reference>
<organism evidence="2 3">
    <name type="scientific">Edaphochlamys debaryana</name>
    <dbReference type="NCBI Taxonomy" id="47281"/>
    <lineage>
        <taxon>Eukaryota</taxon>
        <taxon>Viridiplantae</taxon>
        <taxon>Chlorophyta</taxon>
        <taxon>core chlorophytes</taxon>
        <taxon>Chlorophyceae</taxon>
        <taxon>CS clade</taxon>
        <taxon>Chlamydomonadales</taxon>
        <taxon>Chlamydomonadales incertae sedis</taxon>
        <taxon>Edaphochlamys</taxon>
    </lineage>
</organism>
<feature type="region of interest" description="Disordered" evidence="1">
    <location>
        <begin position="293"/>
        <end position="338"/>
    </location>
</feature>